<comment type="function">
    <text evidence="3">Flagellin is the subunit protein which polymerizes to form the filaments of bacterial flagella.</text>
</comment>
<dbReference type="Pfam" id="PF00700">
    <property type="entry name" value="Flagellin_C"/>
    <property type="match status" value="1"/>
</dbReference>
<reference evidence="6 7" key="1">
    <citation type="submission" date="2020-01" db="EMBL/GenBank/DDBJ databases">
        <title>Genomes of bacteria type strains.</title>
        <authorList>
            <person name="Chen J."/>
            <person name="Zhu S."/>
            <person name="Chen J."/>
        </authorList>
    </citation>
    <scope>NUCLEOTIDE SEQUENCE [LARGE SCALE GENOMIC DNA]</scope>
    <source>
        <strain evidence="6 7">KCTC 52919</strain>
    </source>
</reference>
<evidence type="ECO:0000313" key="7">
    <source>
        <dbReference type="Proteomes" id="UP000476332"/>
    </source>
</evidence>
<protein>
    <recommendedName>
        <fullName evidence="3">Flagellin</fullName>
    </recommendedName>
</protein>
<comment type="caution">
    <text evidence="6">The sequence shown here is derived from an EMBL/GenBank/DDBJ whole genome shotgun (WGS) entry which is preliminary data.</text>
</comment>
<keyword evidence="6" id="KW-0282">Flagellum</keyword>
<evidence type="ECO:0000256" key="2">
    <source>
        <dbReference type="ARBA" id="ARBA00023143"/>
    </source>
</evidence>
<keyword evidence="2 3" id="KW-0975">Bacterial flagellum</keyword>
<proteinExistence type="inferred from homology"/>
<comment type="similarity">
    <text evidence="1 3">Belongs to the bacterial flagellin family.</text>
</comment>
<dbReference type="Gene3D" id="1.20.1330.10">
    <property type="entry name" value="f41 fragment of flagellin, N-terminal domain"/>
    <property type="match status" value="1"/>
</dbReference>
<organism evidence="6 7">
    <name type="scientific">Aurantimonas aggregata</name>
    <dbReference type="NCBI Taxonomy" id="2047720"/>
    <lineage>
        <taxon>Bacteria</taxon>
        <taxon>Pseudomonadati</taxon>
        <taxon>Pseudomonadota</taxon>
        <taxon>Alphaproteobacteria</taxon>
        <taxon>Hyphomicrobiales</taxon>
        <taxon>Aurantimonadaceae</taxon>
        <taxon>Aurantimonas</taxon>
    </lineage>
</organism>
<evidence type="ECO:0000313" key="6">
    <source>
        <dbReference type="EMBL" id="NDV85731.1"/>
    </source>
</evidence>
<dbReference type="Proteomes" id="UP000476332">
    <property type="component" value="Unassembled WGS sequence"/>
</dbReference>
<sequence>MSNFLVSSYSLSSAPRSAVFRIQDELRTAQKEVTTGRLADVGLGLGVRTNQTVSIRIERENNTRLRESNALIGQRFDTMQTALESMAKTGEALLASLISNGASDPGITASVQQAKAALQQYTGALNSAAGSRFLFSGASSDQPAIAFEAVGGGPASGYEQNSTAQQATAAAFQAAFGFAQDDPAVANIPAADLEAFIDGDIDDLFELPPAGNWDNWSKADGSSVYNRISESETLDVSYPASNEAFRNIAKAYVMIADLGAEGMSSDVRQVLTSRAIETLSQGLAQLTEIRSEIGGKQSRLDVTEATLKSRNSVLTLSIASFEEVDQYEASTRVTTLMTLLETSYSLTARISRLSLLNYL</sequence>
<dbReference type="InterPro" id="IPR001029">
    <property type="entry name" value="Flagellin_N"/>
</dbReference>
<evidence type="ECO:0000256" key="3">
    <source>
        <dbReference type="RuleBase" id="RU362073"/>
    </source>
</evidence>
<dbReference type="Pfam" id="PF00669">
    <property type="entry name" value="Flagellin_N"/>
    <property type="match status" value="1"/>
</dbReference>
<dbReference type="GO" id="GO:0005198">
    <property type="term" value="F:structural molecule activity"/>
    <property type="evidence" value="ECO:0007669"/>
    <property type="project" value="UniProtKB-UniRule"/>
</dbReference>
<dbReference type="EMBL" id="JAAAMJ010000001">
    <property type="protein sequence ID" value="NDV85731.1"/>
    <property type="molecule type" value="Genomic_DNA"/>
</dbReference>
<evidence type="ECO:0000259" key="4">
    <source>
        <dbReference type="Pfam" id="PF00669"/>
    </source>
</evidence>
<dbReference type="RefSeq" id="WP_163042432.1">
    <property type="nucleotide sequence ID" value="NZ_JAAAMJ010000001.1"/>
</dbReference>
<evidence type="ECO:0000256" key="1">
    <source>
        <dbReference type="ARBA" id="ARBA00005709"/>
    </source>
</evidence>
<dbReference type="InterPro" id="IPR046358">
    <property type="entry name" value="Flagellin_C"/>
</dbReference>
<keyword evidence="7" id="KW-1185">Reference proteome</keyword>
<dbReference type="GO" id="GO:0005576">
    <property type="term" value="C:extracellular region"/>
    <property type="evidence" value="ECO:0007669"/>
    <property type="project" value="UniProtKB-SubCell"/>
</dbReference>
<keyword evidence="6" id="KW-0966">Cell projection</keyword>
<dbReference type="NCBIfam" id="NF004669">
    <property type="entry name" value="PRK06008.1"/>
    <property type="match status" value="1"/>
</dbReference>
<dbReference type="GO" id="GO:0009288">
    <property type="term" value="C:bacterial-type flagellum"/>
    <property type="evidence" value="ECO:0007669"/>
    <property type="project" value="UniProtKB-SubCell"/>
</dbReference>
<dbReference type="SUPFAM" id="SSF64518">
    <property type="entry name" value="Phase 1 flagellin"/>
    <property type="match status" value="1"/>
</dbReference>
<keyword evidence="3" id="KW-0964">Secreted</keyword>
<evidence type="ECO:0000259" key="5">
    <source>
        <dbReference type="Pfam" id="PF00700"/>
    </source>
</evidence>
<keyword evidence="6" id="KW-0969">Cilium</keyword>
<accession>A0A6L9MDI1</accession>
<gene>
    <name evidence="6" type="ORF">GTW51_03345</name>
</gene>
<feature type="domain" description="Flagellin N-terminal" evidence="4">
    <location>
        <begin position="6"/>
        <end position="137"/>
    </location>
</feature>
<feature type="domain" description="Flagellin C-terminal" evidence="5">
    <location>
        <begin position="279"/>
        <end position="359"/>
    </location>
</feature>
<name>A0A6L9MDI1_9HYPH</name>
<dbReference type="AlphaFoldDB" id="A0A6L9MDI1"/>
<comment type="subcellular location">
    <subcellularLocation>
        <location evidence="3">Secreted</location>
    </subcellularLocation>
    <subcellularLocation>
        <location evidence="3">Bacterial flagellum</location>
    </subcellularLocation>
</comment>